<dbReference type="Proteomes" id="UP001199106">
    <property type="component" value="Unassembled WGS sequence"/>
</dbReference>
<evidence type="ECO:0000313" key="2">
    <source>
        <dbReference type="Proteomes" id="UP001199106"/>
    </source>
</evidence>
<evidence type="ECO:0000313" key="1">
    <source>
        <dbReference type="EMBL" id="KAG9193298.1"/>
    </source>
</evidence>
<accession>A0AAD4NSK4</accession>
<keyword evidence="2" id="KW-1185">Reference proteome</keyword>
<dbReference type="AlphaFoldDB" id="A0AAD4NSK4"/>
<reference evidence="1" key="1">
    <citation type="submission" date="2021-07" db="EMBL/GenBank/DDBJ databases">
        <title>Genome Resource of American Ginseng Black Spot Pathogen Alternaria panax.</title>
        <authorList>
            <person name="Qiu C."/>
            <person name="Wang W."/>
            <person name="Liu Z."/>
        </authorList>
    </citation>
    <scope>NUCLEOTIDE SEQUENCE</scope>
    <source>
        <strain evidence="1">BNCC115425</strain>
    </source>
</reference>
<proteinExistence type="predicted"/>
<organism evidence="1 2">
    <name type="scientific">Alternaria panax</name>
    <dbReference type="NCBI Taxonomy" id="48097"/>
    <lineage>
        <taxon>Eukaryota</taxon>
        <taxon>Fungi</taxon>
        <taxon>Dikarya</taxon>
        <taxon>Ascomycota</taxon>
        <taxon>Pezizomycotina</taxon>
        <taxon>Dothideomycetes</taxon>
        <taxon>Pleosporomycetidae</taxon>
        <taxon>Pleosporales</taxon>
        <taxon>Pleosporineae</taxon>
        <taxon>Pleosporaceae</taxon>
        <taxon>Alternaria</taxon>
        <taxon>Alternaria sect. Panax</taxon>
    </lineage>
</organism>
<protein>
    <submittedName>
        <fullName evidence="1">Uncharacterized protein</fullName>
    </submittedName>
</protein>
<dbReference type="EMBL" id="JAANER010000002">
    <property type="protein sequence ID" value="KAG9193298.1"/>
    <property type="molecule type" value="Genomic_DNA"/>
</dbReference>
<name>A0AAD4NSK4_9PLEO</name>
<gene>
    <name evidence="1" type="ORF">G6011_03333</name>
</gene>
<sequence>MLFPPHLSPEEVQTVRLVKKFREACDVRNVQLVMELYPTLLAAKVLDSYDTRRITQVLHVRIRNENNPGKRDELFPFVQQVVDHLRTGVLEPHHYAFVHLFGIYKDAKRFDEGHELWQWLVQQDERYVSQAAYGAAIELMAYGRLTGLPQLEELYTDGLKRFPGTFAEYHLSPDAIVSDRTQLTTIAGIPTILLQGILTARILARDWKKAYLALDTALRIYPTQTPPRYFELFMIERPISEGYTAFMLACRAGIPMRPTHVTALITKLRAAMGASQSMADRVMLLRAIANAIYGHLEAGGNLQSIHVGSFFRAFELLLPEPIAGEDYVGEAAEMRNILVVTAHEMMSELIQAGMSPELQPFEALISISGKLRVPSLLSTTLQDIEAAGLKLGPIGKRTVITAAGLLKDQRMLEEYWSLVVSDAEANSAQIPFEDWITLTKACRRAGHEDYFRTQLLKLPYAINENTERYLVQQIDIPETPSALHDVYQYMSLQDLTAELDALKTQMKDIETVVMSGQPLDLHASPLYMHLDSQHPSLGPKEDLRAVYDELTTDPHQLPPPLATLDSLVQPAVSPTGIPLDELRFQNWVTIHEMLDTASDYESDLLHAVDTAIKAGTPLKGTPELLRLRKDAPTPRSRAGLSLKIKELRASRPEDVTIFRKIGSEDIYKRREAMITKHIAKEEGETLLPGKKGAPTIRKYIGLKSYHDAPAKSIRRVKLSDGKVEEVPGGVVAADDSQAPAKDT</sequence>
<comment type="caution">
    <text evidence="1">The sequence shown here is derived from an EMBL/GenBank/DDBJ whole genome shotgun (WGS) entry which is preliminary data.</text>
</comment>